<gene>
    <name evidence="6" type="ORF">RNC47_03255</name>
</gene>
<keyword evidence="7" id="KW-1185">Reference proteome</keyword>
<evidence type="ECO:0000256" key="3">
    <source>
        <dbReference type="ARBA" id="ARBA00023125"/>
    </source>
</evidence>
<comment type="caution">
    <text evidence="6">The sequence shown here is derived from an EMBL/GenBank/DDBJ whole genome shotgun (WGS) entry which is preliminary data.</text>
</comment>
<protein>
    <submittedName>
        <fullName evidence="6">LysR substrate-binding domain-containing protein</fullName>
    </submittedName>
</protein>
<evidence type="ECO:0000313" key="7">
    <source>
        <dbReference type="Proteomes" id="UP001183420"/>
    </source>
</evidence>
<evidence type="ECO:0000256" key="2">
    <source>
        <dbReference type="ARBA" id="ARBA00023015"/>
    </source>
</evidence>
<comment type="similarity">
    <text evidence="1">Belongs to the LysR transcriptional regulatory family.</text>
</comment>
<dbReference type="Gene3D" id="3.40.190.10">
    <property type="entry name" value="Periplasmic binding protein-like II"/>
    <property type="match status" value="2"/>
</dbReference>
<dbReference type="CDD" id="cd08414">
    <property type="entry name" value="PBP2_LTTR_aromatics_like"/>
    <property type="match status" value="1"/>
</dbReference>
<dbReference type="PRINTS" id="PR00039">
    <property type="entry name" value="HTHLYSR"/>
</dbReference>
<sequence length="299" mass="33035">MELRQLRYFVAVAEELHYGRAARRLNIAQPGLSQQIKVLERRLGAELFARDRRGVALTGAGRALLPLARDLLTRAGAAQALVRSYGAGETGELRVGLTRSAAQGVTARLVDGFREECPGVEMRLSSGYTALHERLLRLGSLDAAFVRPPIDLAGDLACREVAVEPLVAAVPADHPLARRRRIRRADLAGEPLVWWPREHGPGMWDRMLDQVFGAGVRPPVARWEPEEERLLHAVALGAGVTVVVEGRASRLRVPGVAIRRFAEPEPTVPLGLAWRRDSELPALRRFLRHAEEVVRSEAR</sequence>
<keyword evidence="3" id="KW-0238">DNA-binding</keyword>
<evidence type="ECO:0000259" key="5">
    <source>
        <dbReference type="PROSITE" id="PS50931"/>
    </source>
</evidence>
<evidence type="ECO:0000313" key="6">
    <source>
        <dbReference type="EMBL" id="MDT0317355.1"/>
    </source>
</evidence>
<dbReference type="SUPFAM" id="SSF46785">
    <property type="entry name" value="Winged helix' DNA-binding domain"/>
    <property type="match status" value="1"/>
</dbReference>
<keyword evidence="2" id="KW-0805">Transcription regulation</keyword>
<dbReference type="InterPro" id="IPR000847">
    <property type="entry name" value="LysR_HTH_N"/>
</dbReference>
<dbReference type="PROSITE" id="PS50931">
    <property type="entry name" value="HTH_LYSR"/>
    <property type="match status" value="1"/>
</dbReference>
<accession>A0ABU2LID9</accession>
<dbReference type="InterPro" id="IPR036390">
    <property type="entry name" value="WH_DNA-bd_sf"/>
</dbReference>
<proteinExistence type="inferred from homology"/>
<dbReference type="SUPFAM" id="SSF53850">
    <property type="entry name" value="Periplasmic binding protein-like II"/>
    <property type="match status" value="1"/>
</dbReference>
<evidence type="ECO:0000256" key="1">
    <source>
        <dbReference type="ARBA" id="ARBA00009437"/>
    </source>
</evidence>
<dbReference type="InterPro" id="IPR036388">
    <property type="entry name" value="WH-like_DNA-bd_sf"/>
</dbReference>
<evidence type="ECO:0000256" key="4">
    <source>
        <dbReference type="ARBA" id="ARBA00023163"/>
    </source>
</evidence>
<reference evidence="7" key="1">
    <citation type="submission" date="2023-07" db="EMBL/GenBank/DDBJ databases">
        <title>30 novel species of actinomycetes from the DSMZ collection.</title>
        <authorList>
            <person name="Nouioui I."/>
        </authorList>
    </citation>
    <scope>NUCLEOTIDE SEQUENCE [LARGE SCALE GENOMIC DNA]</scope>
    <source>
        <strain evidence="7">DSM 44918</strain>
    </source>
</reference>
<dbReference type="Pfam" id="PF00126">
    <property type="entry name" value="HTH_1"/>
    <property type="match status" value="1"/>
</dbReference>
<organism evidence="6 7">
    <name type="scientific">Streptomyces millisiae</name>
    <dbReference type="NCBI Taxonomy" id="3075542"/>
    <lineage>
        <taxon>Bacteria</taxon>
        <taxon>Bacillati</taxon>
        <taxon>Actinomycetota</taxon>
        <taxon>Actinomycetes</taxon>
        <taxon>Kitasatosporales</taxon>
        <taxon>Streptomycetaceae</taxon>
        <taxon>Streptomyces</taxon>
    </lineage>
</organism>
<dbReference type="InterPro" id="IPR005119">
    <property type="entry name" value="LysR_subst-bd"/>
</dbReference>
<dbReference type="RefSeq" id="WP_311595308.1">
    <property type="nucleotide sequence ID" value="NZ_JAVREM010000002.1"/>
</dbReference>
<dbReference type="Proteomes" id="UP001183420">
    <property type="component" value="Unassembled WGS sequence"/>
</dbReference>
<keyword evidence="4" id="KW-0804">Transcription</keyword>
<dbReference type="EMBL" id="JAVREM010000002">
    <property type="protein sequence ID" value="MDT0317355.1"/>
    <property type="molecule type" value="Genomic_DNA"/>
</dbReference>
<name>A0ABU2LID9_9ACTN</name>
<dbReference type="Pfam" id="PF03466">
    <property type="entry name" value="LysR_substrate"/>
    <property type="match status" value="1"/>
</dbReference>
<dbReference type="PANTHER" id="PTHR30346">
    <property type="entry name" value="TRANSCRIPTIONAL DUAL REGULATOR HCAR-RELATED"/>
    <property type="match status" value="1"/>
</dbReference>
<feature type="domain" description="HTH lysR-type" evidence="5">
    <location>
        <begin position="1"/>
        <end position="58"/>
    </location>
</feature>
<dbReference type="Gene3D" id="1.10.10.10">
    <property type="entry name" value="Winged helix-like DNA-binding domain superfamily/Winged helix DNA-binding domain"/>
    <property type="match status" value="1"/>
</dbReference>
<dbReference type="PANTHER" id="PTHR30346:SF28">
    <property type="entry name" value="HTH-TYPE TRANSCRIPTIONAL REGULATOR CYNR"/>
    <property type="match status" value="1"/>
</dbReference>